<organism evidence="2 3">
    <name type="scientific">Symbiodinium microadriaticum</name>
    <name type="common">Dinoflagellate</name>
    <name type="synonym">Zooxanthella microadriatica</name>
    <dbReference type="NCBI Taxonomy" id="2951"/>
    <lineage>
        <taxon>Eukaryota</taxon>
        <taxon>Sar</taxon>
        <taxon>Alveolata</taxon>
        <taxon>Dinophyceae</taxon>
        <taxon>Suessiales</taxon>
        <taxon>Symbiodiniaceae</taxon>
        <taxon>Symbiodinium</taxon>
    </lineage>
</organism>
<dbReference type="GO" id="GO:0006979">
    <property type="term" value="P:response to oxidative stress"/>
    <property type="evidence" value="ECO:0007669"/>
    <property type="project" value="TreeGrafter"/>
</dbReference>
<reference evidence="2 3" key="1">
    <citation type="submission" date="2016-02" db="EMBL/GenBank/DDBJ databases">
        <title>Genome analysis of coral dinoflagellate symbionts highlights evolutionary adaptations to a symbiotic lifestyle.</title>
        <authorList>
            <person name="Aranda M."/>
            <person name="Li Y."/>
            <person name="Liew Y.J."/>
            <person name="Baumgarten S."/>
            <person name="Simakov O."/>
            <person name="Wilson M."/>
            <person name="Piel J."/>
            <person name="Ashoor H."/>
            <person name="Bougouffa S."/>
            <person name="Bajic V.B."/>
            <person name="Ryu T."/>
            <person name="Ravasi T."/>
            <person name="Bayer T."/>
            <person name="Micklem G."/>
            <person name="Kim H."/>
            <person name="Bhak J."/>
            <person name="Lajeunesse T.C."/>
            <person name="Voolstra C.R."/>
        </authorList>
    </citation>
    <scope>NUCLEOTIDE SEQUENCE [LARGE SCALE GENOMIC DNA]</scope>
    <source>
        <strain evidence="2 3">CCMP2467</strain>
    </source>
</reference>
<name>A0A1Q9F6S9_SYMMI</name>
<keyword evidence="1" id="KW-0560">Oxidoreductase</keyword>
<dbReference type="Gene3D" id="3.40.920.10">
    <property type="entry name" value="Pyruvate-ferredoxin oxidoreductase, PFOR, domain III"/>
    <property type="match status" value="1"/>
</dbReference>
<evidence type="ECO:0000313" key="3">
    <source>
        <dbReference type="Proteomes" id="UP000186817"/>
    </source>
</evidence>
<keyword evidence="3" id="KW-1185">Reference proteome</keyword>
<accession>A0A1Q9F6S9</accession>
<comment type="caution">
    <text evidence="2">The sequence shown here is derived from an EMBL/GenBank/DDBJ whole genome shotgun (WGS) entry which is preliminary data.</text>
</comment>
<evidence type="ECO:0000256" key="1">
    <source>
        <dbReference type="ARBA" id="ARBA00023002"/>
    </source>
</evidence>
<dbReference type="InterPro" id="IPR029039">
    <property type="entry name" value="Flavoprotein-like_sf"/>
</dbReference>
<dbReference type="InterPro" id="IPR029061">
    <property type="entry name" value="THDP-binding"/>
</dbReference>
<sequence>MLRTRTGRDVQALKGVSDPASADVMRDVHSAALHTSSVVHNAYRKDFPAKVEQQVAVPFSAVPSAHDWLEDSGMESQPMWAVRMLEVFQARSRLSGLGSRWSRDLESLNPKSAVIFPATQELESVLPAPFRKIVGEKKLKVSAIDASAVAKRTGMGKLINNIMTAVPGKTIVFGAEPSHGGFRNIKAVEAAIEALRTVEYNASAWAALESDPEAVYAKGVKGLLVVGLPQNIWLDLRYSSGHCGEDMSHRQRQLRLRTSVLKRMVKKPKPARVCVLPPAKLVTDPAELASSVEQSSQLWLHRKGTWSSRQSVDFTHTTSSAYFVQPTSFVCTSMERMRPDFLWARKLKVSEVEADGCVPLSQTRYAKRGVAESVPVVDMDRSRRSILDRQYANPELTNYVGVFLSIDTIVTVVTLVIDTLTGWCRAEVHEALSMLPRLESLDKGHGDNWAHPNLVNAILELPLPRVQWLAGRYSDDRRANFCAHVEDALEDMTESGYDLWHDRYQDDCKAGVTYFLEVGNPILCLIKKLLALPDYAMSIPNRGKRFDANTLKGSQFQDIFRWAVTVTGCGETPYAKLVTQMQPGLQRFGKRLIVANATGIYVDMAMCTDDAEPYTILQNSPEGLLRLYTFGTFSDASESGKGTAWGNSLFEDNAEYGLGQVIHVRQRRRQLRDRVEAALARAGKSLSVALRLESWGCRGRNLSLLNVSSRSLLEQWLEFGEAATPWDDTSQDYPGSLESPDRSLVFTGRRVAVWVSLCGGYTLYDEREGKRIKYAGWGGHTYQKCWMFQAMDKISDERKKYVLEAHGPSQVSLDPTVLVEGFVSGPGSALVQFTKPSMWMFGGDGWANARGPKRRFSEDIGYGGIDHAIASGNNAARLMVKIVVLDTEAGRDQRKKDLGAMAMAYQHVYVASVAIGANYKQCVEAFAEAEKYATRLMIRWQRFHAKDADKDTPQVPKVERQLRCFRFNMPTAEYACLAPGGMAHEERSAWLQAEWRTKSGQLGSRRNGARRAVSLAPGGMAHEERSAWLQAEWRTKSGQLGSRRNGARRAVSLAPGGMAHEERSAWLQAEWRTKSGQLGSRRNGARRAVSLAPGGMAHEERSAWLQAEWRTKSGQLGSRRNGARRAVSLAPGGMAHEERSAWLQAEWRTKSGQLLPECGYWPLYRFNPHLAKIGDNPFILDSKKVTGDARVMKFLNRQNRYAQLVRWALSSASETLAGDFIWKAHDLMRVQRTSSNVAQCFNSLQVDQQSTPAVAEKLQGELQVYLKQRHASLKAKVLEPPSRGELCATGGDIVEVVRQRYQLGRKGDGCCYIRAVQGHSRQEVRRTCDLDEISDMEELKELDGVRFCVFGMGDRSYHDSFCEAVVQEQKRLRKLLRKRGRDDSEDSGLDLTAEAAKKIEERFVKLGATRILDMGIGDDRDEDKWETGFTAWLPKFLGFWAAIKAPEPVDDGRPRAEPGEFIEGIARVLAIMTYAPHALAMYPYEYMKVTENRRPLAAAELADALSQGVDFPFDLGDAVALYPENLPQEALKFLDLDGDKVISVKCIGDVSERHRRCFDQRVTIRQEALKFLDLDGDKVISVKCIGDVSERHRRCFDQRVTIRQVLTNMIDLFGGGPSTCRALSGEFSGGPRLAQALVDECPSFFDIMKPRIYSIASDARYSPRAVEFTIVINQSSCESRVPCAVVCGTFQFPKAPIRSFMQDKLYKKSRGIKTGPMVVFYGCRHEKEELLYKDEWKLLGGNLWGSKR</sequence>
<dbReference type="PANTHER" id="PTHR32154:SF0">
    <property type="entry name" value="PYRUVATE-FLAVODOXIN OXIDOREDUCTASE-RELATED"/>
    <property type="match status" value="1"/>
</dbReference>
<dbReference type="SUPFAM" id="SSF52218">
    <property type="entry name" value="Flavoproteins"/>
    <property type="match status" value="2"/>
</dbReference>
<keyword evidence="2" id="KW-0670">Pyruvate</keyword>
<dbReference type="OrthoDB" id="1688044at2759"/>
<dbReference type="InterPro" id="IPR050722">
    <property type="entry name" value="Pyruvate:ferred/Flavod_OxRd"/>
</dbReference>
<proteinExistence type="predicted"/>
<protein>
    <submittedName>
        <fullName evidence="2">Pyruvate dehydrogenase [NADP(+)], mitochondrial</fullName>
    </submittedName>
</protein>
<dbReference type="Proteomes" id="UP000186817">
    <property type="component" value="Unassembled WGS sequence"/>
</dbReference>
<gene>
    <name evidence="2" type="primary">PNO</name>
    <name evidence="2" type="ORF">AK812_SmicGene423</name>
</gene>
<dbReference type="GO" id="GO:0016491">
    <property type="term" value="F:oxidoreductase activity"/>
    <property type="evidence" value="ECO:0007669"/>
    <property type="project" value="UniProtKB-KW"/>
</dbReference>
<dbReference type="SUPFAM" id="SSF52343">
    <property type="entry name" value="Ferredoxin reductase-like, C-terminal NADP-linked domain"/>
    <property type="match status" value="1"/>
</dbReference>
<evidence type="ECO:0000313" key="2">
    <source>
        <dbReference type="EMBL" id="OLQ15394.1"/>
    </source>
</evidence>
<dbReference type="EMBL" id="LSRX01000004">
    <property type="protein sequence ID" value="OLQ15394.1"/>
    <property type="molecule type" value="Genomic_DNA"/>
</dbReference>
<dbReference type="InterPro" id="IPR017938">
    <property type="entry name" value="Riboflavin_synthase-like_b-brl"/>
</dbReference>
<dbReference type="InterPro" id="IPR039261">
    <property type="entry name" value="FNR_nucleotide-bd"/>
</dbReference>
<dbReference type="SUPFAM" id="SSF63380">
    <property type="entry name" value="Riboflavin synthase domain-like"/>
    <property type="match status" value="1"/>
</dbReference>
<dbReference type="InterPro" id="IPR002869">
    <property type="entry name" value="Pyrv_flavodox_OxRed_cen"/>
</dbReference>
<dbReference type="PANTHER" id="PTHR32154">
    <property type="entry name" value="PYRUVATE-FLAVODOXIN OXIDOREDUCTASE-RELATED"/>
    <property type="match status" value="1"/>
</dbReference>
<dbReference type="Gene3D" id="3.40.50.80">
    <property type="entry name" value="Nucleotide-binding domain of ferredoxin-NADP reductase (FNR) module"/>
    <property type="match status" value="1"/>
</dbReference>
<dbReference type="Gene3D" id="3.40.50.970">
    <property type="match status" value="3"/>
</dbReference>
<dbReference type="SUPFAM" id="SSF52518">
    <property type="entry name" value="Thiamin diphosphate-binding fold (THDP-binding)"/>
    <property type="match status" value="3"/>
</dbReference>
<dbReference type="Gene3D" id="3.40.50.360">
    <property type="match status" value="1"/>
</dbReference>
<dbReference type="SUPFAM" id="SSF53323">
    <property type="entry name" value="Pyruvate-ferredoxin oxidoreductase, PFOR, domain III"/>
    <property type="match status" value="1"/>
</dbReference>